<dbReference type="Pfam" id="PF18042">
    <property type="entry name" value="ORF_12_N"/>
    <property type="match status" value="1"/>
</dbReference>
<evidence type="ECO:0000313" key="5">
    <source>
        <dbReference type="EMBL" id="MBM9467801.1"/>
    </source>
</evidence>
<keyword evidence="5" id="KW-0378">Hydrolase</keyword>
<evidence type="ECO:0000256" key="1">
    <source>
        <dbReference type="SAM" id="MobiDB-lite"/>
    </source>
</evidence>
<reference evidence="5" key="1">
    <citation type="submission" date="2021-01" db="EMBL/GenBank/DDBJ databases">
        <title>YIM 132084 draft genome.</title>
        <authorList>
            <person name="An D."/>
        </authorList>
    </citation>
    <scope>NUCLEOTIDE SEQUENCE</scope>
    <source>
        <strain evidence="5">YIM 132084</strain>
    </source>
</reference>
<dbReference type="InterPro" id="IPR045155">
    <property type="entry name" value="Beta-lactam_cat"/>
</dbReference>
<dbReference type="Pfam" id="PF13354">
    <property type="entry name" value="Beta-lactamase2"/>
    <property type="match status" value="1"/>
</dbReference>
<protein>
    <submittedName>
        <fullName evidence="5">Serine hydrolase</fullName>
    </submittedName>
</protein>
<dbReference type="Proteomes" id="UP000663792">
    <property type="component" value="Unassembled WGS sequence"/>
</dbReference>
<feature type="signal peptide" evidence="2">
    <location>
        <begin position="1"/>
        <end position="40"/>
    </location>
</feature>
<dbReference type="InterPro" id="IPR040846">
    <property type="entry name" value="ORF_12_N"/>
</dbReference>
<accession>A0A939BZK6</accession>
<dbReference type="GO" id="GO:0046677">
    <property type="term" value="P:response to antibiotic"/>
    <property type="evidence" value="ECO:0007669"/>
    <property type="project" value="InterPro"/>
</dbReference>
<feature type="region of interest" description="Disordered" evidence="1">
    <location>
        <begin position="41"/>
        <end position="87"/>
    </location>
</feature>
<name>A0A939BZK6_9ACTN</name>
<feature type="chain" id="PRO_5037232771" evidence="2">
    <location>
        <begin position="41"/>
        <end position="501"/>
    </location>
</feature>
<dbReference type="RefSeq" id="WP_205260764.1">
    <property type="nucleotide sequence ID" value="NZ_JAERWK010000014.1"/>
</dbReference>
<dbReference type="SUPFAM" id="SSF56601">
    <property type="entry name" value="beta-lactamase/transpeptidase-like"/>
    <property type="match status" value="1"/>
</dbReference>
<dbReference type="Gene3D" id="3.10.450.280">
    <property type="match status" value="1"/>
</dbReference>
<dbReference type="GO" id="GO:0008800">
    <property type="term" value="F:beta-lactamase activity"/>
    <property type="evidence" value="ECO:0007669"/>
    <property type="project" value="InterPro"/>
</dbReference>
<dbReference type="AlphaFoldDB" id="A0A939BZK6"/>
<dbReference type="PANTHER" id="PTHR35333">
    <property type="entry name" value="BETA-LACTAMASE"/>
    <property type="match status" value="1"/>
</dbReference>
<sequence length="501" mass="51332">MERRMPYAAAARTVRPRRRTVPFVGALTAAGLVLAGCAGADPETPATSTTSPASSAPTSSSPAATTSAPTSTSTSATGAPDSTLPAGPLGEAAAWVLPLLEPGGADLTEAQATERFTPEFLTQAPIAQLNPILGQFRAFGPWTVSEVQEQSRTAAVLVLTSDTSPPLALSISVDDAGLIDGLLFQPHVERDPATSLGALQAEVDGLGTETSLLALPITDAASCDTDPGAAGLALRVDEARPMGSIFKLYVLGAVVDAVAAGTLSWEETLTLSDDVRSLPSGQLQNEPTGTPVTVQDAAAGMIAISDNTATDLLIQRLGRPAVEQAMADLGMADPAANRPLLTTRNLFQLGWGTPDRTPEWVAADEAGRRALLDGLPGGPLAIDPLTVTTVVWPDGLEWFATARDICRAHLALSDRAGTPAGEPLTEILTANPGGIDPAQWPSVAFKGGNSPGVVAGSWLATDADGERFLVVFQTASTDPGAVPLEPQLVGVAQDALTLLAG</sequence>
<gene>
    <name evidence="5" type="ORF">JL106_10960</name>
</gene>
<dbReference type="PANTHER" id="PTHR35333:SF5">
    <property type="entry name" value="CONSERVED LIPOPROTEIN LPQF-RELATED"/>
    <property type="match status" value="1"/>
</dbReference>
<dbReference type="InterPro" id="IPR000871">
    <property type="entry name" value="Beta-lactam_class-A"/>
</dbReference>
<feature type="compositionally biased region" description="Low complexity" evidence="1">
    <location>
        <begin position="41"/>
        <end position="83"/>
    </location>
</feature>
<comment type="caution">
    <text evidence="5">The sequence shown here is derived from an EMBL/GenBank/DDBJ whole genome shotgun (WGS) entry which is preliminary data.</text>
</comment>
<keyword evidence="2" id="KW-0732">Signal</keyword>
<evidence type="ECO:0000313" key="6">
    <source>
        <dbReference type="Proteomes" id="UP000663792"/>
    </source>
</evidence>
<evidence type="ECO:0000259" key="3">
    <source>
        <dbReference type="Pfam" id="PF13354"/>
    </source>
</evidence>
<feature type="domain" description="Beta-lactamase class A catalytic" evidence="3">
    <location>
        <begin position="232"/>
        <end position="343"/>
    </location>
</feature>
<keyword evidence="6" id="KW-1185">Reference proteome</keyword>
<dbReference type="InterPro" id="IPR012338">
    <property type="entry name" value="Beta-lactam/transpept-like"/>
</dbReference>
<dbReference type="EMBL" id="JAERWK010000014">
    <property type="protein sequence ID" value="MBM9467801.1"/>
    <property type="molecule type" value="Genomic_DNA"/>
</dbReference>
<feature type="domain" description="ORF 12 gene product N-terminal" evidence="4">
    <location>
        <begin position="85"/>
        <end position="179"/>
    </location>
</feature>
<proteinExistence type="predicted"/>
<dbReference type="Gene3D" id="3.40.710.10">
    <property type="entry name" value="DD-peptidase/beta-lactamase superfamily"/>
    <property type="match status" value="2"/>
</dbReference>
<evidence type="ECO:0000256" key="2">
    <source>
        <dbReference type="SAM" id="SignalP"/>
    </source>
</evidence>
<evidence type="ECO:0000259" key="4">
    <source>
        <dbReference type="Pfam" id="PF18042"/>
    </source>
</evidence>
<organism evidence="5 6">
    <name type="scientific">Nakamurella leprariae</name>
    <dbReference type="NCBI Taxonomy" id="2803911"/>
    <lineage>
        <taxon>Bacteria</taxon>
        <taxon>Bacillati</taxon>
        <taxon>Actinomycetota</taxon>
        <taxon>Actinomycetes</taxon>
        <taxon>Nakamurellales</taxon>
        <taxon>Nakamurellaceae</taxon>
        <taxon>Nakamurella</taxon>
    </lineage>
</organism>
<dbReference type="GO" id="GO:0030655">
    <property type="term" value="P:beta-lactam antibiotic catabolic process"/>
    <property type="evidence" value="ECO:0007669"/>
    <property type="project" value="InterPro"/>
</dbReference>